<proteinExistence type="predicted"/>
<keyword evidence="2" id="KW-1185">Reference proteome</keyword>
<dbReference type="VEuPathDB" id="FungiDB:VP01_5015g2"/>
<name>A0A0L6ULM3_9BASI</name>
<dbReference type="EMBL" id="LAVV01010182">
    <property type="protein sequence ID" value="KNZ49428.1"/>
    <property type="molecule type" value="Genomic_DNA"/>
</dbReference>
<dbReference type="AlphaFoldDB" id="A0A0L6ULM3"/>
<sequence length="64" mass="7098">MLLGNLKEIQFSQAKSMQIKHLIKDFKPFNSLTKEMGGYGPTGSFVLANYYQTIKGLKEKAAGS</sequence>
<protein>
    <submittedName>
        <fullName evidence="1">Uncharacterized protein</fullName>
    </submittedName>
</protein>
<accession>A0A0L6ULM3</accession>
<comment type="caution">
    <text evidence="1">The sequence shown here is derived from an EMBL/GenBank/DDBJ whole genome shotgun (WGS) entry which is preliminary data.</text>
</comment>
<dbReference type="Proteomes" id="UP000037035">
    <property type="component" value="Unassembled WGS sequence"/>
</dbReference>
<reference evidence="1 2" key="1">
    <citation type="submission" date="2015-08" db="EMBL/GenBank/DDBJ databases">
        <title>Next Generation Sequencing and Analysis of the Genome of Puccinia sorghi L Schw, the Causal Agent of Maize Common Rust.</title>
        <authorList>
            <person name="Rochi L."/>
            <person name="Burguener G."/>
            <person name="Darino M."/>
            <person name="Turjanski A."/>
            <person name="Kreff E."/>
            <person name="Dieguez M.J."/>
            <person name="Sacco F."/>
        </authorList>
    </citation>
    <scope>NUCLEOTIDE SEQUENCE [LARGE SCALE GENOMIC DNA]</scope>
    <source>
        <strain evidence="1 2">RO10H11247</strain>
    </source>
</reference>
<gene>
    <name evidence="1" type="ORF">VP01_5015g2</name>
</gene>
<evidence type="ECO:0000313" key="2">
    <source>
        <dbReference type="Proteomes" id="UP000037035"/>
    </source>
</evidence>
<evidence type="ECO:0000313" key="1">
    <source>
        <dbReference type="EMBL" id="KNZ49428.1"/>
    </source>
</evidence>
<organism evidence="1 2">
    <name type="scientific">Puccinia sorghi</name>
    <dbReference type="NCBI Taxonomy" id="27349"/>
    <lineage>
        <taxon>Eukaryota</taxon>
        <taxon>Fungi</taxon>
        <taxon>Dikarya</taxon>
        <taxon>Basidiomycota</taxon>
        <taxon>Pucciniomycotina</taxon>
        <taxon>Pucciniomycetes</taxon>
        <taxon>Pucciniales</taxon>
        <taxon>Pucciniaceae</taxon>
        <taxon>Puccinia</taxon>
    </lineage>
</organism>